<protein>
    <submittedName>
        <fullName evidence="1">Uncharacterized protein</fullName>
    </submittedName>
</protein>
<feature type="non-terminal residue" evidence="1">
    <location>
        <position position="104"/>
    </location>
</feature>
<evidence type="ECO:0000313" key="2">
    <source>
        <dbReference type="Proteomes" id="UP001175228"/>
    </source>
</evidence>
<dbReference type="Proteomes" id="UP001175228">
    <property type="component" value="Unassembled WGS sequence"/>
</dbReference>
<dbReference type="AlphaFoldDB" id="A0AA39Q2Y1"/>
<organism evidence="1 2">
    <name type="scientific">Armillaria luteobubalina</name>
    <dbReference type="NCBI Taxonomy" id="153913"/>
    <lineage>
        <taxon>Eukaryota</taxon>
        <taxon>Fungi</taxon>
        <taxon>Dikarya</taxon>
        <taxon>Basidiomycota</taxon>
        <taxon>Agaricomycotina</taxon>
        <taxon>Agaricomycetes</taxon>
        <taxon>Agaricomycetidae</taxon>
        <taxon>Agaricales</taxon>
        <taxon>Marasmiineae</taxon>
        <taxon>Physalacriaceae</taxon>
        <taxon>Armillaria</taxon>
    </lineage>
</organism>
<dbReference type="EMBL" id="JAUEPU010000018">
    <property type="protein sequence ID" value="KAK0495273.1"/>
    <property type="molecule type" value="Genomic_DNA"/>
</dbReference>
<proteinExistence type="predicted"/>
<accession>A0AA39Q2Y1</accession>
<gene>
    <name evidence="1" type="ORF">EDD18DRAFT_1075895</name>
</gene>
<reference evidence="1" key="1">
    <citation type="submission" date="2023-06" db="EMBL/GenBank/DDBJ databases">
        <authorList>
            <consortium name="Lawrence Berkeley National Laboratory"/>
            <person name="Ahrendt S."/>
            <person name="Sahu N."/>
            <person name="Indic B."/>
            <person name="Wong-Bajracharya J."/>
            <person name="Merenyi Z."/>
            <person name="Ke H.-M."/>
            <person name="Monk M."/>
            <person name="Kocsube S."/>
            <person name="Drula E."/>
            <person name="Lipzen A."/>
            <person name="Balint B."/>
            <person name="Henrissat B."/>
            <person name="Andreopoulos B."/>
            <person name="Martin F.M."/>
            <person name="Harder C.B."/>
            <person name="Rigling D."/>
            <person name="Ford K.L."/>
            <person name="Foster G.D."/>
            <person name="Pangilinan J."/>
            <person name="Papanicolaou A."/>
            <person name="Barry K."/>
            <person name="LaButti K."/>
            <person name="Viragh M."/>
            <person name="Koriabine M."/>
            <person name="Yan M."/>
            <person name="Riley R."/>
            <person name="Champramary S."/>
            <person name="Plett K.L."/>
            <person name="Tsai I.J."/>
            <person name="Slot J."/>
            <person name="Sipos G."/>
            <person name="Plett J."/>
            <person name="Nagy L.G."/>
            <person name="Grigoriev I.V."/>
        </authorList>
    </citation>
    <scope>NUCLEOTIDE SEQUENCE</scope>
    <source>
        <strain evidence="1">HWK02</strain>
    </source>
</reference>
<keyword evidence="2" id="KW-1185">Reference proteome</keyword>
<name>A0AA39Q2Y1_9AGAR</name>
<comment type="caution">
    <text evidence="1">The sequence shown here is derived from an EMBL/GenBank/DDBJ whole genome shotgun (WGS) entry which is preliminary data.</text>
</comment>
<evidence type="ECO:0000313" key="1">
    <source>
        <dbReference type="EMBL" id="KAK0495273.1"/>
    </source>
</evidence>
<sequence length="104" mass="11371">GDQKNGLRNLELSISEWKVIGKLCDILKVLKDATLFFSCGTPNLLTDIPAIDHIDEVIATAALKRGINNILHFSTPIHASLAIGLTLISEKESDDNGDVFMPER</sequence>